<evidence type="ECO:0000313" key="10">
    <source>
        <dbReference type="Proteomes" id="UP001374579"/>
    </source>
</evidence>
<feature type="region of interest" description="Disordered" evidence="5">
    <location>
        <begin position="474"/>
        <end position="536"/>
    </location>
</feature>
<dbReference type="GO" id="GO:0061630">
    <property type="term" value="F:ubiquitin protein ligase activity"/>
    <property type="evidence" value="ECO:0007669"/>
    <property type="project" value="TreeGrafter"/>
</dbReference>
<dbReference type="CDD" id="cd16449">
    <property type="entry name" value="RING-HC"/>
    <property type="match status" value="1"/>
</dbReference>
<keyword evidence="10" id="KW-1185">Reference proteome</keyword>
<evidence type="ECO:0000256" key="5">
    <source>
        <dbReference type="SAM" id="MobiDB-lite"/>
    </source>
</evidence>
<evidence type="ECO:0000256" key="3">
    <source>
        <dbReference type="ARBA" id="ARBA00022833"/>
    </source>
</evidence>
<dbReference type="PANTHER" id="PTHR25462:SF229">
    <property type="entry name" value="TRANSCRIPTION INTERMEDIARY FACTOR 1-BETA"/>
    <property type="match status" value="1"/>
</dbReference>
<dbReference type="PROSITE" id="PS50119">
    <property type="entry name" value="ZF_BBOX"/>
    <property type="match status" value="2"/>
</dbReference>
<dbReference type="SMART" id="SM00336">
    <property type="entry name" value="BBOX"/>
    <property type="match status" value="2"/>
</dbReference>
<dbReference type="SMART" id="SM00184">
    <property type="entry name" value="RING"/>
    <property type="match status" value="1"/>
</dbReference>
<evidence type="ECO:0000256" key="2">
    <source>
        <dbReference type="ARBA" id="ARBA00022771"/>
    </source>
</evidence>
<evidence type="ECO:0000259" key="6">
    <source>
        <dbReference type="PROSITE" id="PS50089"/>
    </source>
</evidence>
<dbReference type="InterPro" id="IPR001841">
    <property type="entry name" value="Znf_RING"/>
</dbReference>
<dbReference type="PROSITE" id="PS50089">
    <property type="entry name" value="ZF_RING_2"/>
    <property type="match status" value="1"/>
</dbReference>
<feature type="region of interest" description="Disordered" evidence="5">
    <location>
        <begin position="629"/>
        <end position="694"/>
    </location>
</feature>
<dbReference type="PROSITE" id="PS00518">
    <property type="entry name" value="ZF_RING_1"/>
    <property type="match status" value="1"/>
</dbReference>
<evidence type="ECO:0000259" key="7">
    <source>
        <dbReference type="PROSITE" id="PS50119"/>
    </source>
</evidence>
<evidence type="ECO:0000256" key="1">
    <source>
        <dbReference type="ARBA" id="ARBA00022723"/>
    </source>
</evidence>
<feature type="domain" description="MIB/HERC2" evidence="8">
    <location>
        <begin position="749"/>
        <end position="827"/>
    </location>
</feature>
<feature type="compositionally biased region" description="Polar residues" evidence="5">
    <location>
        <begin position="509"/>
        <end position="536"/>
    </location>
</feature>
<dbReference type="SUPFAM" id="SSF159034">
    <property type="entry name" value="Mib/herc2 domain-like"/>
    <property type="match status" value="1"/>
</dbReference>
<dbReference type="Gene3D" id="3.30.160.60">
    <property type="entry name" value="Classic Zinc Finger"/>
    <property type="match status" value="1"/>
</dbReference>
<keyword evidence="3" id="KW-0862">Zinc</keyword>
<sequence length="827" mass="90708">MASAAETECTACGDEYKTPKILPCAHVLCRDCVLSLIRDKGRQGSCPLCRDPILPLNDLENGDLEPAVDCLPTDYSLVALVEARKILTGRDVCAACDDNSSAASSAASSFCFDCNMKLCQPCARMHSKFPAFKNHALEKFHLLTAERLAARGQVMCNAHPDRAAELYCPAHQELICISCVPVHGECGKVEELMSLAKDKRGFLETQAQTLLDNGTAMKTRIDSLQNEMQQGQHDFKFSREAVKATFDELQSLLEERRQGLNDEILRKESDFVKFKTAQLSPLMELSPLITSHGHVAARLAVASPDGRLVETLTKMQPRLDDLETRSRLADFAKIPSLGDRDAKTDQYTLWKKPGIEDSETGSGAEYPGAKLSRSVQETTLRLDDHEAKKGPGEEGDTSKRPVLSKLSPDEHEEKKGPGEQGDTSEPPLLPEDSDLRSPDNAAKIAMNSPARSLVLDRPWLSRLKAAIEELRFGSTATGDTSQETVPTEMNTARPVPTSVRHSEEKLQSALVQTASANKKSSAENTARQGTEPTSVAMSHVEAPPTVAMSHVEAPPTVATSEPISTTIKGDDFKQNVTEATTNVTETSNMTSLSPGSKANTLGAVSSQLASIVRRHFDQQETVTSIFPHNAPEHQSNLQDRHSSSKPKIVSAQRRTPSPDKRFCGVFSDDEENSSTAEERRREFEGRRDSSSSVRQDNLFNHSLEAAAARSFSRSWASSDESSLRPLRSVMTETLSESAPENQGWTTYFSASELPRVVSVGRRVTRGKDWSVFSENLDGGQGGRGTVLRIGKGNNMFGKGWVLVHWDATDRRHWHRMGAEGCCDLNME</sequence>
<dbReference type="InterPro" id="IPR000315">
    <property type="entry name" value="Znf_B-box"/>
</dbReference>
<dbReference type="InterPro" id="IPR047153">
    <property type="entry name" value="TRIM45/56/19-like"/>
</dbReference>
<dbReference type="SUPFAM" id="SSF57845">
    <property type="entry name" value="B-box zinc-binding domain"/>
    <property type="match status" value="1"/>
</dbReference>
<dbReference type="Gene3D" id="2.30.30.40">
    <property type="entry name" value="SH3 Domains"/>
    <property type="match status" value="1"/>
</dbReference>
<feature type="domain" description="RING-type" evidence="6">
    <location>
        <begin position="9"/>
        <end position="50"/>
    </location>
</feature>
<keyword evidence="2 4" id="KW-0863">Zinc-finger</keyword>
<organism evidence="9 10">
    <name type="scientific">Littorina saxatilis</name>
    <dbReference type="NCBI Taxonomy" id="31220"/>
    <lineage>
        <taxon>Eukaryota</taxon>
        <taxon>Metazoa</taxon>
        <taxon>Spiralia</taxon>
        <taxon>Lophotrochozoa</taxon>
        <taxon>Mollusca</taxon>
        <taxon>Gastropoda</taxon>
        <taxon>Caenogastropoda</taxon>
        <taxon>Littorinimorpha</taxon>
        <taxon>Littorinoidea</taxon>
        <taxon>Littorinidae</taxon>
        <taxon>Littorina</taxon>
    </lineage>
</organism>
<dbReference type="InterPro" id="IPR018957">
    <property type="entry name" value="Znf_C3HC4_RING-type"/>
</dbReference>
<dbReference type="CDD" id="cd19756">
    <property type="entry name" value="Bbox2"/>
    <property type="match status" value="1"/>
</dbReference>
<evidence type="ECO:0000259" key="8">
    <source>
        <dbReference type="PROSITE" id="PS51416"/>
    </source>
</evidence>
<evidence type="ECO:0000313" key="9">
    <source>
        <dbReference type="EMBL" id="KAK7096235.1"/>
    </source>
</evidence>
<dbReference type="Proteomes" id="UP001374579">
    <property type="component" value="Unassembled WGS sequence"/>
</dbReference>
<dbReference type="InterPro" id="IPR017907">
    <property type="entry name" value="Znf_RING_CS"/>
</dbReference>
<proteinExistence type="predicted"/>
<dbReference type="Pfam" id="PF00097">
    <property type="entry name" value="zf-C3HC4"/>
    <property type="match status" value="1"/>
</dbReference>
<feature type="region of interest" description="Disordered" evidence="5">
    <location>
        <begin position="353"/>
        <end position="439"/>
    </location>
</feature>
<dbReference type="GO" id="GO:0008270">
    <property type="term" value="F:zinc ion binding"/>
    <property type="evidence" value="ECO:0007669"/>
    <property type="project" value="UniProtKB-KW"/>
</dbReference>
<gene>
    <name evidence="9" type="ORF">V1264_005553</name>
</gene>
<feature type="compositionally biased region" description="Basic and acidic residues" evidence="5">
    <location>
        <begin position="407"/>
        <end position="417"/>
    </location>
</feature>
<dbReference type="EMBL" id="JBAMIC010000014">
    <property type="protein sequence ID" value="KAK7096235.1"/>
    <property type="molecule type" value="Genomic_DNA"/>
</dbReference>
<dbReference type="GO" id="GO:0006513">
    <property type="term" value="P:protein monoubiquitination"/>
    <property type="evidence" value="ECO:0007669"/>
    <property type="project" value="TreeGrafter"/>
</dbReference>
<dbReference type="PANTHER" id="PTHR25462">
    <property type="entry name" value="BONUS, ISOFORM C-RELATED"/>
    <property type="match status" value="1"/>
</dbReference>
<dbReference type="SUPFAM" id="SSF57850">
    <property type="entry name" value="RING/U-box"/>
    <property type="match status" value="1"/>
</dbReference>
<feature type="domain" description="B box-type" evidence="7">
    <location>
        <begin position="88"/>
        <end position="140"/>
    </location>
</feature>
<comment type="caution">
    <text evidence="9">The sequence shown here is derived from an EMBL/GenBank/DDBJ whole genome shotgun (WGS) entry which is preliminary data.</text>
</comment>
<dbReference type="PROSITE" id="PS51416">
    <property type="entry name" value="MIB_HERC2"/>
    <property type="match status" value="1"/>
</dbReference>
<evidence type="ECO:0000256" key="4">
    <source>
        <dbReference type="PROSITE-ProRule" id="PRU00024"/>
    </source>
</evidence>
<feature type="compositionally biased region" description="Basic and acidic residues" evidence="5">
    <location>
        <begin position="380"/>
        <end position="399"/>
    </location>
</feature>
<feature type="domain" description="B box-type" evidence="7">
    <location>
        <begin position="151"/>
        <end position="195"/>
    </location>
</feature>
<dbReference type="InterPro" id="IPR010606">
    <property type="entry name" value="Mib_Herc2"/>
</dbReference>
<dbReference type="Gene3D" id="3.30.40.10">
    <property type="entry name" value="Zinc/RING finger domain, C3HC4 (zinc finger)"/>
    <property type="match status" value="1"/>
</dbReference>
<feature type="compositionally biased region" description="Polar residues" evidence="5">
    <location>
        <begin position="474"/>
        <end position="490"/>
    </location>
</feature>
<dbReference type="AlphaFoldDB" id="A0AAN9B2B4"/>
<protein>
    <submittedName>
        <fullName evidence="9">Uncharacterized protein</fullName>
    </submittedName>
</protein>
<reference evidence="9 10" key="1">
    <citation type="submission" date="2024-02" db="EMBL/GenBank/DDBJ databases">
        <title>Chromosome-scale genome assembly of the rough periwinkle Littorina saxatilis.</title>
        <authorList>
            <person name="De Jode A."/>
            <person name="Faria R."/>
            <person name="Formenti G."/>
            <person name="Sims Y."/>
            <person name="Smith T.P."/>
            <person name="Tracey A."/>
            <person name="Wood J.M.D."/>
            <person name="Zagrodzka Z.B."/>
            <person name="Johannesson K."/>
            <person name="Butlin R.K."/>
            <person name="Leder E.H."/>
        </authorList>
    </citation>
    <scope>NUCLEOTIDE SEQUENCE [LARGE SCALE GENOMIC DNA]</scope>
    <source>
        <strain evidence="9">Snail1</strain>
        <tissue evidence="9">Muscle</tissue>
    </source>
</reference>
<feature type="compositionally biased region" description="Basic and acidic residues" evidence="5">
    <location>
        <begin position="676"/>
        <end position="689"/>
    </location>
</feature>
<dbReference type="InterPro" id="IPR037252">
    <property type="entry name" value="Mib_Herc2_sf"/>
</dbReference>
<dbReference type="InterPro" id="IPR013083">
    <property type="entry name" value="Znf_RING/FYVE/PHD"/>
</dbReference>
<accession>A0AAN9B2B4</accession>
<keyword evidence="1" id="KW-0479">Metal-binding</keyword>
<dbReference type="Pfam" id="PF06701">
    <property type="entry name" value="MIB_HERC2"/>
    <property type="match status" value="1"/>
</dbReference>
<name>A0AAN9B2B4_9CAEN</name>